<evidence type="ECO:0000313" key="2">
    <source>
        <dbReference type="EMBL" id="OGM89926.1"/>
    </source>
</evidence>
<feature type="transmembrane region" description="Helical" evidence="1">
    <location>
        <begin position="49"/>
        <end position="78"/>
    </location>
</feature>
<organism evidence="2 3">
    <name type="scientific">Candidatus Wolfebacteria bacterium GWA1_42_9</name>
    <dbReference type="NCBI Taxonomy" id="1802553"/>
    <lineage>
        <taxon>Bacteria</taxon>
        <taxon>Candidatus Wolfeibacteriota</taxon>
    </lineage>
</organism>
<dbReference type="EMBL" id="MGIN01000009">
    <property type="protein sequence ID" value="OGM89926.1"/>
    <property type="molecule type" value="Genomic_DNA"/>
</dbReference>
<keyword evidence="1" id="KW-1133">Transmembrane helix</keyword>
<accession>A0A1F8DNB7</accession>
<sequence>MIVPPALIIVSLADFEQEIPTISLAVDKSPPPRTLAVLSILETKPYFLTIARLIIFSLILAIWPIVKIAVLSLLVLFLNPRLLGILKRASL</sequence>
<evidence type="ECO:0000256" key="1">
    <source>
        <dbReference type="SAM" id="Phobius"/>
    </source>
</evidence>
<proteinExistence type="predicted"/>
<protein>
    <submittedName>
        <fullName evidence="2">Uncharacterized protein</fullName>
    </submittedName>
</protein>
<keyword evidence="1" id="KW-0812">Transmembrane</keyword>
<reference evidence="2 3" key="1">
    <citation type="journal article" date="2016" name="Nat. Commun.">
        <title>Thousands of microbial genomes shed light on interconnected biogeochemical processes in an aquifer system.</title>
        <authorList>
            <person name="Anantharaman K."/>
            <person name="Brown C.T."/>
            <person name="Hug L.A."/>
            <person name="Sharon I."/>
            <person name="Castelle C.J."/>
            <person name="Probst A.J."/>
            <person name="Thomas B.C."/>
            <person name="Singh A."/>
            <person name="Wilkins M.J."/>
            <person name="Karaoz U."/>
            <person name="Brodie E.L."/>
            <person name="Williams K.H."/>
            <person name="Hubbard S.S."/>
            <person name="Banfield J.F."/>
        </authorList>
    </citation>
    <scope>NUCLEOTIDE SEQUENCE [LARGE SCALE GENOMIC DNA]</scope>
</reference>
<gene>
    <name evidence="2" type="ORF">A2108_03020</name>
</gene>
<dbReference type="Proteomes" id="UP000178303">
    <property type="component" value="Unassembled WGS sequence"/>
</dbReference>
<keyword evidence="1" id="KW-0472">Membrane</keyword>
<name>A0A1F8DNB7_9BACT</name>
<comment type="caution">
    <text evidence="2">The sequence shown here is derived from an EMBL/GenBank/DDBJ whole genome shotgun (WGS) entry which is preliminary data.</text>
</comment>
<dbReference type="AlphaFoldDB" id="A0A1F8DNB7"/>
<evidence type="ECO:0000313" key="3">
    <source>
        <dbReference type="Proteomes" id="UP000178303"/>
    </source>
</evidence>